<keyword evidence="3" id="KW-1185">Reference proteome</keyword>
<feature type="compositionally biased region" description="Acidic residues" evidence="1">
    <location>
        <begin position="162"/>
        <end position="172"/>
    </location>
</feature>
<reference evidence="2 3" key="1">
    <citation type="journal article" date="2020" name="Fungal Divers.">
        <title>Resolving the Mortierellaceae phylogeny through synthesis of multi-gene phylogenetics and phylogenomics.</title>
        <authorList>
            <person name="Vandepol N."/>
            <person name="Liber J."/>
            <person name="Desiro A."/>
            <person name="Na H."/>
            <person name="Kennedy M."/>
            <person name="Barry K."/>
            <person name="Grigoriev I.V."/>
            <person name="Miller A.N."/>
            <person name="O'Donnell K."/>
            <person name="Stajich J.E."/>
            <person name="Bonito G."/>
        </authorList>
    </citation>
    <scope>NUCLEOTIDE SEQUENCE [LARGE SCALE GENOMIC DNA]</scope>
    <source>
        <strain evidence="2 3">AD045</strain>
    </source>
</reference>
<dbReference type="InterPro" id="IPR032675">
    <property type="entry name" value="LRR_dom_sf"/>
</dbReference>
<feature type="compositionally biased region" description="Polar residues" evidence="1">
    <location>
        <begin position="606"/>
        <end position="615"/>
    </location>
</feature>
<sequence length="733" mass="81086">MHHQEENALDLPEIRSIVGSYLNHQDLILSSQVSQAWRQSFKPLIWRETVLRASQNPNRSTYLPPPPLAVFREHGHLIRSLTMEGPISMEEVELSTRSGFVRLEHLRLSATVPAVQSAYHGHGGNAINSHSNSSSRSIDSSAGPSNPVSTAGRWNLLLLAEGGDDGDSDGDSESGGGSGTGRDPIKDSSDDDVQIIGVDGGESSDDSFWSSWNCSDDDDDEFEYESDNEPNNPHNSIEPGRTSGRVDMWERLADLVLQNRATLKELEIVLLSPPPCGIPHLAFWETVVDCFPPPLSYSSSTLTSLSLVGREIKGADLMLIWRAACRHLTRLELARCSIENETPLWGESIAEISEAAAMVMETEPRPPSALRCLRLVEVRGMIPRTQFKVFIADSPRLKSLVWQLHRSHAGSTPRELLWVTTEDDFWQDYHGQPAEPLQHWLELTSLVLTSGKESLAVSDQQLAILLDRAGDTMECLTLGAVQVGEATFRSMRRFFGSLTHLDLRLCSNVTGAMVQHVLASCPGLKSVAADSIHASNIMDGDPWVCLGLQSWTVFVDLLVASSSRSSSSSGGVGGGGNGTQGSRLQHQKQQQSRSGRQAQKGKLKANDNTKTSNSYEDEQQQLQQCVFERLSLLTSLERLDLDRHYPLTGRAALKTVETLDWRLRKGLDKLITLTRLTTVCLSSHQSMNMSKSAAVWMIEHWLQLEVVRGRLGERKGDHKELVRLFQRNGIQVD</sequence>
<feature type="compositionally biased region" description="Polar residues" evidence="1">
    <location>
        <begin position="583"/>
        <end position="597"/>
    </location>
</feature>
<dbReference type="SUPFAM" id="SSF81383">
    <property type="entry name" value="F-box domain"/>
    <property type="match status" value="1"/>
</dbReference>
<dbReference type="InterPro" id="IPR036047">
    <property type="entry name" value="F-box-like_dom_sf"/>
</dbReference>
<feature type="compositionally biased region" description="Gly residues" evidence="1">
    <location>
        <begin position="570"/>
        <end position="579"/>
    </location>
</feature>
<proteinExistence type="predicted"/>
<protein>
    <recommendedName>
        <fullName evidence="4">F-box domain-containing protein</fullName>
    </recommendedName>
</protein>
<organism evidence="2 3">
    <name type="scientific">Linnemannia gamsii</name>
    <dbReference type="NCBI Taxonomy" id="64522"/>
    <lineage>
        <taxon>Eukaryota</taxon>
        <taxon>Fungi</taxon>
        <taxon>Fungi incertae sedis</taxon>
        <taxon>Mucoromycota</taxon>
        <taxon>Mortierellomycotina</taxon>
        <taxon>Mortierellomycetes</taxon>
        <taxon>Mortierellales</taxon>
        <taxon>Mortierellaceae</taxon>
        <taxon>Linnemannia</taxon>
    </lineage>
</organism>
<dbReference type="EMBL" id="JAAAIM010000655">
    <property type="protein sequence ID" value="KAG0285558.1"/>
    <property type="molecule type" value="Genomic_DNA"/>
</dbReference>
<evidence type="ECO:0000256" key="1">
    <source>
        <dbReference type="SAM" id="MobiDB-lite"/>
    </source>
</evidence>
<name>A0ABQ7JUY5_9FUNG</name>
<gene>
    <name evidence="2" type="ORF">BGZ96_010203</name>
</gene>
<comment type="caution">
    <text evidence="2">The sequence shown here is derived from an EMBL/GenBank/DDBJ whole genome shotgun (WGS) entry which is preliminary data.</text>
</comment>
<evidence type="ECO:0000313" key="2">
    <source>
        <dbReference type="EMBL" id="KAG0285558.1"/>
    </source>
</evidence>
<dbReference type="SUPFAM" id="SSF52047">
    <property type="entry name" value="RNI-like"/>
    <property type="match status" value="1"/>
</dbReference>
<evidence type="ECO:0000313" key="3">
    <source>
        <dbReference type="Proteomes" id="UP001194696"/>
    </source>
</evidence>
<feature type="region of interest" description="Disordered" evidence="1">
    <location>
        <begin position="121"/>
        <end position="242"/>
    </location>
</feature>
<dbReference type="Gene3D" id="3.80.10.10">
    <property type="entry name" value="Ribonuclease Inhibitor"/>
    <property type="match status" value="1"/>
</dbReference>
<dbReference type="Proteomes" id="UP001194696">
    <property type="component" value="Unassembled WGS sequence"/>
</dbReference>
<accession>A0ABQ7JUY5</accession>
<evidence type="ECO:0008006" key="4">
    <source>
        <dbReference type="Google" id="ProtNLM"/>
    </source>
</evidence>
<feature type="region of interest" description="Disordered" evidence="1">
    <location>
        <begin position="563"/>
        <end position="615"/>
    </location>
</feature>
<feature type="compositionally biased region" description="Low complexity" evidence="1">
    <location>
        <begin position="129"/>
        <end position="145"/>
    </location>
</feature>
<feature type="compositionally biased region" description="Acidic residues" evidence="1">
    <location>
        <begin position="215"/>
        <end position="228"/>
    </location>
</feature>